<keyword evidence="3" id="KW-1185">Reference proteome</keyword>
<dbReference type="InterPro" id="IPR007372">
    <property type="entry name" value="Lipid/polyisoprenoid-bd_YceI"/>
</dbReference>
<dbReference type="PANTHER" id="PTHR34406:SF1">
    <property type="entry name" value="PROTEIN YCEI"/>
    <property type="match status" value="1"/>
</dbReference>
<dbReference type="PANTHER" id="PTHR34406">
    <property type="entry name" value="PROTEIN YCEI"/>
    <property type="match status" value="1"/>
</dbReference>
<proteinExistence type="predicted"/>
<dbReference type="RefSeq" id="WP_135836477.1">
    <property type="nucleotide sequence ID" value="NZ_SRPE01000011.1"/>
</dbReference>
<dbReference type="AlphaFoldDB" id="A0A4Z1B0K8"/>
<evidence type="ECO:0000313" key="2">
    <source>
        <dbReference type="EMBL" id="TGN23626.1"/>
    </source>
</evidence>
<dbReference type="Pfam" id="PF04264">
    <property type="entry name" value="YceI"/>
    <property type="match status" value="1"/>
</dbReference>
<dbReference type="Proteomes" id="UP000297998">
    <property type="component" value="Unassembled WGS sequence"/>
</dbReference>
<feature type="domain" description="Lipid/polyisoprenoid-binding YceI-like" evidence="1">
    <location>
        <begin position="4"/>
        <end position="169"/>
    </location>
</feature>
<dbReference type="EMBL" id="SRPE01000011">
    <property type="protein sequence ID" value="TGN23626.1"/>
    <property type="molecule type" value="Genomic_DNA"/>
</dbReference>
<dbReference type="SUPFAM" id="SSF101874">
    <property type="entry name" value="YceI-like"/>
    <property type="match status" value="1"/>
</dbReference>
<name>A0A4Z1B0K8_9FLAO</name>
<protein>
    <submittedName>
        <fullName evidence="2">Polyisoprenoid-binding protein</fullName>
    </submittedName>
</protein>
<dbReference type="InterPro" id="IPR036761">
    <property type="entry name" value="TTHA0802/YceI-like_sf"/>
</dbReference>
<dbReference type="OrthoDB" id="9811006at2"/>
<reference evidence="2 3" key="1">
    <citation type="submission" date="2019-03" db="EMBL/GenBank/DDBJ databases">
        <title>Empedobacter tilapiae sp. nov., isolated from an intestine of Nile tilapia Oreochromis niloticus.</title>
        <authorList>
            <person name="Kim Y.-O."/>
            <person name="Yoon J.-H."/>
        </authorList>
    </citation>
    <scope>NUCLEOTIDE SEQUENCE [LARGE SCALE GENOMIC DNA]</scope>
    <source>
        <strain evidence="2 3">MRS2</strain>
    </source>
</reference>
<comment type="caution">
    <text evidence="2">The sequence shown here is derived from an EMBL/GenBank/DDBJ whole genome shotgun (WGS) entry which is preliminary data.</text>
</comment>
<evidence type="ECO:0000313" key="3">
    <source>
        <dbReference type="Proteomes" id="UP000297998"/>
    </source>
</evidence>
<dbReference type="Gene3D" id="2.40.128.110">
    <property type="entry name" value="Lipid/polyisoprenoid-binding, YceI-like"/>
    <property type="match status" value="1"/>
</dbReference>
<dbReference type="SMART" id="SM00867">
    <property type="entry name" value="YceI"/>
    <property type="match status" value="1"/>
</dbReference>
<evidence type="ECO:0000259" key="1">
    <source>
        <dbReference type="SMART" id="SM00867"/>
    </source>
</evidence>
<sequence>MVTKWNLDPSHSEVQFKVKHMVISTVTGNFDHFNAGVESNSNDFSDAKFEFDAKVDSINTKNSDRDGHLKSADFFAAEQFPEMKFESTSGIQNGKIDGTLEIRGEKKPITLNADFGGVITDPWGLERAGFEFSGEINRKDYGLGWSQVTEAGGLVVSDKVKLLVNLEFTQAQ</sequence>
<organism evidence="2 3">
    <name type="scientific">Empedobacter tilapiae</name>
    <dbReference type="NCBI Taxonomy" id="2491114"/>
    <lineage>
        <taxon>Bacteria</taxon>
        <taxon>Pseudomonadati</taxon>
        <taxon>Bacteroidota</taxon>
        <taxon>Flavobacteriia</taxon>
        <taxon>Flavobacteriales</taxon>
        <taxon>Weeksellaceae</taxon>
        <taxon>Empedobacter</taxon>
    </lineage>
</organism>
<gene>
    <name evidence="2" type="ORF">E4J94_14325</name>
</gene>
<accession>A0A4Z1B0K8</accession>